<reference evidence="1" key="1">
    <citation type="journal article" date="2013" name="BMC Genomics">
        <title>Unscrambling butterfly oogenesis.</title>
        <authorList>
            <person name="Carter J.M."/>
            <person name="Baker S.C."/>
            <person name="Pink R."/>
            <person name="Carter D.R."/>
            <person name="Collins A."/>
            <person name="Tomlin J."/>
            <person name="Gibbs M."/>
            <person name="Breuker C.J."/>
        </authorList>
    </citation>
    <scope>NUCLEOTIDE SEQUENCE</scope>
    <source>
        <tissue evidence="1">Ovary</tissue>
    </source>
</reference>
<dbReference type="AlphaFoldDB" id="S4PW96"/>
<organism evidence="1">
    <name type="scientific">Pararge aegeria</name>
    <name type="common">speckled wood butterfly</name>
    <dbReference type="NCBI Taxonomy" id="116150"/>
    <lineage>
        <taxon>Eukaryota</taxon>
        <taxon>Metazoa</taxon>
        <taxon>Ecdysozoa</taxon>
        <taxon>Arthropoda</taxon>
        <taxon>Hexapoda</taxon>
        <taxon>Insecta</taxon>
        <taxon>Pterygota</taxon>
        <taxon>Neoptera</taxon>
        <taxon>Endopterygota</taxon>
        <taxon>Lepidoptera</taxon>
        <taxon>Glossata</taxon>
        <taxon>Ditrysia</taxon>
        <taxon>Papilionoidea</taxon>
        <taxon>Nymphalidae</taxon>
        <taxon>Satyrinae</taxon>
        <taxon>Satyrini</taxon>
        <taxon>Parargina</taxon>
        <taxon>Pararge</taxon>
    </lineage>
</organism>
<sequence length="70" mass="8023">MGQLSAVLRRDAFCLRGSLTLNCFSRKLNYCYMKQCVVSVAVRCFKLLSQQRHRLACELGVVLLLQMLII</sequence>
<name>S4PW96_9NEOP</name>
<dbReference type="EMBL" id="GAIX01007173">
    <property type="protein sequence ID" value="JAA85387.1"/>
    <property type="molecule type" value="Transcribed_RNA"/>
</dbReference>
<protein>
    <submittedName>
        <fullName evidence="1">Uncharacterized protein</fullName>
    </submittedName>
</protein>
<reference evidence="1" key="2">
    <citation type="submission" date="2013-05" db="EMBL/GenBank/DDBJ databases">
        <authorList>
            <person name="Carter J.-M."/>
            <person name="Baker S.C."/>
            <person name="Pink R."/>
            <person name="Carter D.R.F."/>
            <person name="Collins A."/>
            <person name="Tomlin J."/>
            <person name="Gibbs M."/>
            <person name="Breuker C.J."/>
        </authorList>
    </citation>
    <scope>NUCLEOTIDE SEQUENCE</scope>
    <source>
        <tissue evidence="1">Ovary</tissue>
    </source>
</reference>
<proteinExistence type="predicted"/>
<accession>S4PW96</accession>
<evidence type="ECO:0000313" key="1">
    <source>
        <dbReference type="EMBL" id="JAA85387.1"/>
    </source>
</evidence>